<evidence type="ECO:0000313" key="2">
    <source>
        <dbReference type="Proteomes" id="UP000070700"/>
    </source>
</evidence>
<reference evidence="1 2" key="1">
    <citation type="submission" date="2015-10" db="EMBL/GenBank/DDBJ databases">
        <title>Full genome of DAOMC 229536 Phialocephala scopiformis, a fungal endophyte of spruce producing the potent anti-insectan compound rugulosin.</title>
        <authorList>
            <consortium name="DOE Joint Genome Institute"/>
            <person name="Walker A.K."/>
            <person name="Frasz S.L."/>
            <person name="Seifert K.A."/>
            <person name="Miller J.D."/>
            <person name="Mondo S.J."/>
            <person name="Labutti K."/>
            <person name="Lipzen A."/>
            <person name="Dockter R."/>
            <person name="Kennedy M."/>
            <person name="Grigoriev I.V."/>
            <person name="Spatafora J.W."/>
        </authorList>
    </citation>
    <scope>NUCLEOTIDE SEQUENCE [LARGE SCALE GENOMIC DNA]</scope>
    <source>
        <strain evidence="1 2">CBS 120377</strain>
    </source>
</reference>
<dbReference type="InParanoid" id="A0A194X8X1"/>
<dbReference type="RefSeq" id="XP_018070971.1">
    <property type="nucleotide sequence ID" value="XM_018219933.1"/>
</dbReference>
<dbReference type="KEGG" id="psco:LY89DRAFT_734711"/>
<keyword evidence="2" id="KW-1185">Reference proteome</keyword>
<protein>
    <submittedName>
        <fullName evidence="1">Uncharacterized protein</fullName>
    </submittedName>
</protein>
<organism evidence="1 2">
    <name type="scientific">Mollisia scopiformis</name>
    <name type="common">Conifer needle endophyte fungus</name>
    <name type="synonym">Phialocephala scopiformis</name>
    <dbReference type="NCBI Taxonomy" id="149040"/>
    <lineage>
        <taxon>Eukaryota</taxon>
        <taxon>Fungi</taxon>
        <taxon>Dikarya</taxon>
        <taxon>Ascomycota</taxon>
        <taxon>Pezizomycotina</taxon>
        <taxon>Leotiomycetes</taxon>
        <taxon>Helotiales</taxon>
        <taxon>Mollisiaceae</taxon>
        <taxon>Mollisia</taxon>
    </lineage>
</organism>
<accession>A0A194X8X1</accession>
<evidence type="ECO:0000313" key="1">
    <source>
        <dbReference type="EMBL" id="KUJ16616.1"/>
    </source>
</evidence>
<dbReference type="Proteomes" id="UP000070700">
    <property type="component" value="Unassembled WGS sequence"/>
</dbReference>
<name>A0A194X8X1_MOLSC</name>
<dbReference type="EMBL" id="KQ947416">
    <property type="protein sequence ID" value="KUJ16616.1"/>
    <property type="molecule type" value="Genomic_DNA"/>
</dbReference>
<proteinExistence type="predicted"/>
<sequence length="184" mass="21717">MRMQSHKKRPNIVPLAASTEQYQPHFHPQEPRAHQSHTLQLSRRPLYGQDDEHRPYWSVTLPHHPRTYRLLYGFGRGEYVKVVEDWFGLRIRSTVKGNNCMTIWPEEFEKTGNSSEEIRPWVDKCYRFLQSWADEVIQRRESKKAGDMSAQAPTIKEWLEVWVFMVECGQEPSVAEPIRGPLKV</sequence>
<dbReference type="AlphaFoldDB" id="A0A194X8X1"/>
<gene>
    <name evidence="1" type="ORF">LY89DRAFT_734711</name>
</gene>
<dbReference type="GeneID" id="28829659"/>